<protein>
    <submittedName>
        <fullName evidence="1">Uncharacterized protein</fullName>
    </submittedName>
</protein>
<keyword evidence="2" id="KW-1185">Reference proteome</keyword>
<organism evidence="1 2">
    <name type="scientific">Leucogyrophana mollusca</name>
    <dbReference type="NCBI Taxonomy" id="85980"/>
    <lineage>
        <taxon>Eukaryota</taxon>
        <taxon>Fungi</taxon>
        <taxon>Dikarya</taxon>
        <taxon>Basidiomycota</taxon>
        <taxon>Agaricomycotina</taxon>
        <taxon>Agaricomycetes</taxon>
        <taxon>Agaricomycetidae</taxon>
        <taxon>Boletales</taxon>
        <taxon>Boletales incertae sedis</taxon>
        <taxon>Leucogyrophana</taxon>
    </lineage>
</organism>
<name>A0ACB8AX65_9AGAM</name>
<proteinExistence type="predicted"/>
<evidence type="ECO:0000313" key="2">
    <source>
        <dbReference type="Proteomes" id="UP000790709"/>
    </source>
</evidence>
<dbReference type="Proteomes" id="UP000790709">
    <property type="component" value="Unassembled WGS sequence"/>
</dbReference>
<dbReference type="EMBL" id="MU266986">
    <property type="protein sequence ID" value="KAH7917633.1"/>
    <property type="molecule type" value="Genomic_DNA"/>
</dbReference>
<evidence type="ECO:0000313" key="1">
    <source>
        <dbReference type="EMBL" id="KAH7917633.1"/>
    </source>
</evidence>
<sequence>MPALGAPHEEFCTVMVATVNAMCKATKAALLAPANTDVLDCLCTATAAISEHLDASWDVPLAAQFPELMPATLAALEAAPSSGPMDVDGSVPVEEVEPQSAPTAEAPTAGSAGGSLAALAPSPTHTTSASAGSVEEVVATLSVVVPSTPAALPPSLTSATSATPLSLTTAPPASPALSTAPIATLPVASAQLPPVPQLALPQFPPAPDAPPVTKQGHYKFRLVDGVPIYNIPSFRGNNHIILGYGPGGVNNPVYQTRVDKGNFLAPATTVLKARSPTSASVVNPTASAIDAASTTSRAVPGLLRNLSPTGVPNLPSSLGPLRPTIPKSPQLRSPRRQPFPRLPPSRRVLRGAKSPSKRSLDPRRPRSRREKARLSPPPASRRVHARKLGLPRPLPASLCLPPALFEAGTAPVPIDDSDDDSVEYLGERAADEESVEETSTRSRKLSRTRPPPPPLPASVAVEFVSRYC</sequence>
<comment type="caution">
    <text evidence="1">The sequence shown here is derived from an EMBL/GenBank/DDBJ whole genome shotgun (WGS) entry which is preliminary data.</text>
</comment>
<reference evidence="1" key="1">
    <citation type="journal article" date="2021" name="New Phytol.">
        <title>Evolutionary innovations through gain and loss of genes in the ectomycorrhizal Boletales.</title>
        <authorList>
            <person name="Wu G."/>
            <person name="Miyauchi S."/>
            <person name="Morin E."/>
            <person name="Kuo A."/>
            <person name="Drula E."/>
            <person name="Varga T."/>
            <person name="Kohler A."/>
            <person name="Feng B."/>
            <person name="Cao Y."/>
            <person name="Lipzen A."/>
            <person name="Daum C."/>
            <person name="Hundley H."/>
            <person name="Pangilinan J."/>
            <person name="Johnson J."/>
            <person name="Barry K."/>
            <person name="LaButti K."/>
            <person name="Ng V."/>
            <person name="Ahrendt S."/>
            <person name="Min B."/>
            <person name="Choi I.G."/>
            <person name="Park H."/>
            <person name="Plett J.M."/>
            <person name="Magnuson J."/>
            <person name="Spatafora J.W."/>
            <person name="Nagy L.G."/>
            <person name="Henrissat B."/>
            <person name="Grigoriev I.V."/>
            <person name="Yang Z.L."/>
            <person name="Xu J."/>
            <person name="Martin F.M."/>
        </authorList>
    </citation>
    <scope>NUCLEOTIDE SEQUENCE</scope>
    <source>
        <strain evidence="1">KUC20120723A-06</strain>
    </source>
</reference>
<accession>A0ACB8AX65</accession>
<gene>
    <name evidence="1" type="ORF">BV22DRAFT_1052301</name>
</gene>